<dbReference type="EMBL" id="VSWC01000093">
    <property type="protein sequence ID" value="KAA1089589.1"/>
    <property type="molecule type" value="Genomic_DNA"/>
</dbReference>
<comment type="caution">
    <text evidence="2">The sequence shown here is derived from an EMBL/GenBank/DDBJ whole genome shotgun (WGS) entry which is preliminary data.</text>
</comment>
<feature type="compositionally biased region" description="Low complexity" evidence="1">
    <location>
        <begin position="208"/>
        <end position="222"/>
    </location>
</feature>
<feature type="region of interest" description="Disordered" evidence="1">
    <location>
        <begin position="126"/>
        <end position="183"/>
    </location>
</feature>
<keyword evidence="3" id="KW-1185">Reference proteome</keyword>
<organism evidence="2 3">
    <name type="scientific">Puccinia graminis f. sp. tritici</name>
    <dbReference type="NCBI Taxonomy" id="56615"/>
    <lineage>
        <taxon>Eukaryota</taxon>
        <taxon>Fungi</taxon>
        <taxon>Dikarya</taxon>
        <taxon>Basidiomycota</taxon>
        <taxon>Pucciniomycotina</taxon>
        <taxon>Pucciniomycetes</taxon>
        <taxon>Pucciniales</taxon>
        <taxon>Pucciniaceae</taxon>
        <taxon>Puccinia</taxon>
    </lineage>
</organism>
<protein>
    <submittedName>
        <fullName evidence="2">Uncharacterized protein</fullName>
    </submittedName>
</protein>
<feature type="compositionally biased region" description="Low complexity" evidence="1">
    <location>
        <begin position="525"/>
        <end position="534"/>
    </location>
</feature>
<evidence type="ECO:0000313" key="2">
    <source>
        <dbReference type="EMBL" id="KAA1089589.1"/>
    </source>
</evidence>
<accession>A0A5B0NNQ2</accession>
<feature type="compositionally biased region" description="Polar residues" evidence="1">
    <location>
        <begin position="385"/>
        <end position="395"/>
    </location>
</feature>
<feature type="region of interest" description="Disordered" evidence="1">
    <location>
        <begin position="508"/>
        <end position="553"/>
    </location>
</feature>
<proteinExistence type="predicted"/>
<feature type="compositionally biased region" description="Basic residues" evidence="1">
    <location>
        <begin position="511"/>
        <end position="522"/>
    </location>
</feature>
<feature type="compositionally biased region" description="Low complexity" evidence="1">
    <location>
        <begin position="360"/>
        <end position="384"/>
    </location>
</feature>
<reference evidence="2 3" key="1">
    <citation type="submission" date="2019-05" db="EMBL/GenBank/DDBJ databases">
        <title>Emergence of the Ug99 lineage of the wheat stem rust pathogen through somatic hybridization.</title>
        <authorList>
            <person name="Li F."/>
            <person name="Upadhyaya N.M."/>
            <person name="Sperschneider J."/>
            <person name="Matny O."/>
            <person name="Nguyen-Phuc H."/>
            <person name="Mago R."/>
            <person name="Raley C."/>
            <person name="Miller M.E."/>
            <person name="Silverstein K.A.T."/>
            <person name="Henningsen E."/>
            <person name="Hirsch C.D."/>
            <person name="Visser B."/>
            <person name="Pretorius Z.A."/>
            <person name="Steffenson B.J."/>
            <person name="Schwessinger B."/>
            <person name="Dodds P.N."/>
            <person name="Figueroa M."/>
        </authorList>
    </citation>
    <scope>NUCLEOTIDE SEQUENCE [LARGE SCALE GENOMIC DNA]</scope>
    <source>
        <strain evidence="2">21-0</strain>
    </source>
</reference>
<gene>
    <name evidence="2" type="ORF">PGT21_023658</name>
</gene>
<evidence type="ECO:0000256" key="1">
    <source>
        <dbReference type="SAM" id="MobiDB-lite"/>
    </source>
</evidence>
<feature type="compositionally biased region" description="Low complexity" evidence="1">
    <location>
        <begin position="138"/>
        <end position="155"/>
    </location>
</feature>
<dbReference type="Proteomes" id="UP000324748">
    <property type="component" value="Unassembled WGS sequence"/>
</dbReference>
<feature type="region of interest" description="Disordered" evidence="1">
    <location>
        <begin position="356"/>
        <end position="400"/>
    </location>
</feature>
<name>A0A5B0NNQ2_PUCGR</name>
<dbReference type="OrthoDB" id="2509708at2759"/>
<feature type="compositionally biased region" description="Polar residues" evidence="1">
    <location>
        <begin position="128"/>
        <end position="137"/>
    </location>
</feature>
<feature type="region of interest" description="Disordered" evidence="1">
    <location>
        <begin position="207"/>
        <end position="237"/>
    </location>
</feature>
<dbReference type="AlphaFoldDB" id="A0A5B0NNQ2"/>
<sequence length="596" mass="63092">MRHKNYMPPGDSEARIRHLEDLVHLLLARTEFQQSPLVSSVPLTSSFRYSKDKGLVPLLSKAAAEALLTDWKYINCGRKIPPLMFGCHSPSLSPARIPVINPLCTPNAIPPVLSCCDNPQFTARDISQKQPTSLKNHTNPTTSTTTTSTRISTMTPEQILVSDRTPTDHHVQSSPNLDRAGSDDVHVDRFLSAPSVGSELTPVTAQLTTTAPSPTPSTSPTTIGDADSANAVKGSPTSLTNSVVSLGIAEVTTVLVHSVEALTSPTVTGLSSLRPAAGPSLVLQGNSSPARSRSLDRFPLAARAKAPKAEHASVTQSPSSVIAIVAKTPASDSVPALKIAGTDTADLVCHPEAIGPMTVPSNLSEPSLPDSSDSTLTSADASTEINTANPTTRASSGIAAPSATASLSRLTTNNPTFSLSSKPSSVQLLDFISPGPAQSHLSHLLASPTNAIQTCPVNLEVAAIGSLTVENDNSNSMDAQLAPEYSQETLDYYNDIQGYFQHLKMDGTEKKNKKKKKKKKKTINSGSDSSIASSAQPVDPINTPEDLFPLPPADVPTAAIGALTVMNEETLAALKRQNDPRYRPIEDSEFVPFEDW</sequence>
<evidence type="ECO:0000313" key="3">
    <source>
        <dbReference type="Proteomes" id="UP000324748"/>
    </source>
</evidence>